<dbReference type="Pfam" id="PF26348">
    <property type="entry name" value="SRA_ScoMcrA"/>
    <property type="match status" value="1"/>
</dbReference>
<dbReference type="RefSeq" id="WP_338452546.1">
    <property type="nucleotide sequence ID" value="NZ_CP137640.1"/>
</dbReference>
<keyword evidence="3" id="KW-0378">Hydrolase</keyword>
<dbReference type="GO" id="GO:0004519">
    <property type="term" value="F:endonuclease activity"/>
    <property type="evidence" value="ECO:0007669"/>
    <property type="project" value="UniProtKB-KW"/>
</dbReference>
<evidence type="ECO:0000313" key="4">
    <source>
        <dbReference type="Proteomes" id="UP001357223"/>
    </source>
</evidence>
<feature type="domain" description="HNH nuclease" evidence="1">
    <location>
        <begin position="184"/>
        <end position="236"/>
    </location>
</feature>
<sequence length="289" mass="33453">MNISIEPGAVLNNNQLTSIFLCAPQGGMRRSHRTNTLVLISDKTGLYQDRKEDGIYHYTGMGQVGDQTLTSQNKTLAESRENGIEVHLFEVFKPKEYTYQGRVELADPPYTERQKDNNGDMRNVWIFPLRLVEDDQEWIQEIEQLESIIEKDAALEETEKERIVKTRIGQSKFKQKLLSQSKQCALCGVDDERFLIASHIKPWSESTNEERLDVNNGLLLCPNHDSLFDKGFISFDEEGKLVISDSLNETVKIFMNINSQFRLNNYKNKSHYINWHLQNKLLSLKELHD</sequence>
<accession>A0ABZ2CIU5</accession>
<feature type="domain" description="ScoMcrA-like SRA" evidence="2">
    <location>
        <begin position="15"/>
        <end position="142"/>
    </location>
</feature>
<dbReference type="Proteomes" id="UP001357223">
    <property type="component" value="Chromosome"/>
</dbReference>
<keyword evidence="4" id="KW-1185">Reference proteome</keyword>
<dbReference type="Pfam" id="PF13391">
    <property type="entry name" value="HNH_2"/>
    <property type="match status" value="1"/>
</dbReference>
<organism evidence="3 4">
    <name type="scientific">Niallia oryzisoli</name>
    <dbReference type="NCBI Taxonomy" id="1737571"/>
    <lineage>
        <taxon>Bacteria</taxon>
        <taxon>Bacillati</taxon>
        <taxon>Bacillota</taxon>
        <taxon>Bacilli</taxon>
        <taxon>Bacillales</taxon>
        <taxon>Bacillaceae</taxon>
        <taxon>Niallia</taxon>
    </lineage>
</organism>
<name>A0ABZ2CIU5_9BACI</name>
<proteinExistence type="predicted"/>
<evidence type="ECO:0000259" key="1">
    <source>
        <dbReference type="Pfam" id="PF13391"/>
    </source>
</evidence>
<keyword evidence="3" id="KW-0255">Endonuclease</keyword>
<protein>
    <submittedName>
        <fullName evidence="3">HNH endonuclease</fullName>
    </submittedName>
</protein>
<keyword evidence="3" id="KW-0540">Nuclease</keyword>
<dbReference type="InterPro" id="IPR058712">
    <property type="entry name" value="SRA_ScoMcrA"/>
</dbReference>
<gene>
    <name evidence="3" type="ORF">R4Z09_12095</name>
</gene>
<dbReference type="InterPro" id="IPR003615">
    <property type="entry name" value="HNH_nuc"/>
</dbReference>
<evidence type="ECO:0000259" key="2">
    <source>
        <dbReference type="Pfam" id="PF26348"/>
    </source>
</evidence>
<reference evidence="3 4" key="1">
    <citation type="submission" date="2023-10" db="EMBL/GenBank/DDBJ databases">
        <title>Niallia locisalis sp.nov. isolated from a salt pond sample.</title>
        <authorList>
            <person name="Li X.-J."/>
            <person name="Dong L."/>
        </authorList>
    </citation>
    <scope>NUCLEOTIDE SEQUENCE [LARGE SCALE GENOMIC DNA]</scope>
    <source>
        <strain evidence="3 4">DSM 29761</strain>
    </source>
</reference>
<evidence type="ECO:0000313" key="3">
    <source>
        <dbReference type="EMBL" id="WVX83669.1"/>
    </source>
</evidence>
<dbReference type="EMBL" id="CP137640">
    <property type="protein sequence ID" value="WVX83669.1"/>
    <property type="molecule type" value="Genomic_DNA"/>
</dbReference>